<evidence type="ECO:0000313" key="2">
    <source>
        <dbReference type="Proteomes" id="UP000184327"/>
    </source>
</evidence>
<reference evidence="1 2" key="1">
    <citation type="submission" date="2016-11" db="EMBL/GenBank/DDBJ databases">
        <authorList>
            <person name="Jaros S."/>
            <person name="Januszkiewicz K."/>
            <person name="Wedrychowicz H."/>
        </authorList>
    </citation>
    <scope>NUCLEOTIDE SEQUENCE [LARGE SCALE GENOMIC DNA]</scope>
    <source>
        <strain evidence="1 2">DSM 16112</strain>
    </source>
</reference>
<protein>
    <submittedName>
        <fullName evidence="1">Uncharacterized protein</fullName>
    </submittedName>
</protein>
<evidence type="ECO:0000313" key="1">
    <source>
        <dbReference type="EMBL" id="SHE88448.1"/>
    </source>
</evidence>
<dbReference type="EMBL" id="FQUZ01000008">
    <property type="protein sequence ID" value="SHE88448.1"/>
    <property type="molecule type" value="Genomic_DNA"/>
</dbReference>
<accession>A0A1M4X4N6</accession>
<proteinExistence type="predicted"/>
<name>A0A1M4X4N6_9BURK</name>
<dbReference type="AlphaFoldDB" id="A0A1M4X4N6"/>
<dbReference type="Proteomes" id="UP000184327">
    <property type="component" value="Unassembled WGS sequence"/>
</dbReference>
<organism evidence="1 2">
    <name type="scientific">Lampropedia hyalina DSM 16112</name>
    <dbReference type="NCBI Taxonomy" id="1122156"/>
    <lineage>
        <taxon>Bacteria</taxon>
        <taxon>Pseudomonadati</taxon>
        <taxon>Pseudomonadota</taxon>
        <taxon>Betaproteobacteria</taxon>
        <taxon>Burkholderiales</taxon>
        <taxon>Comamonadaceae</taxon>
        <taxon>Lampropedia</taxon>
    </lineage>
</organism>
<keyword evidence="2" id="KW-1185">Reference proteome</keyword>
<sequence length="289" mass="32763">MYSPAGHDDGAFAILLLVSLGMGRALSFVKCHKHHCATRPMLKALLIQLEQAFPPELLHADSATWPELTHQFSIELCSVVEALLATASIAIPKRIFKESKQEYLVTRQPTTTVAEFRFRPQSGYFTKMRRRPPRPEDPKGTDATGLEVSITLCRGYPASQFVRRPLLSIDFQIWGEFERTRFHDLLREHRYLVEQLVLASKGTFSTSCVFDNVDRARKATAFEKLSLYYENEIDNENTFSIQCEFGHSATEAALLQALLPLLALYDATMGYCLPREQRARVLAHLGIVQ</sequence>
<gene>
    <name evidence="1" type="ORF">SAMN02745117_00992</name>
</gene>